<keyword evidence="5" id="KW-1185">Reference proteome</keyword>
<dbReference type="SUPFAM" id="SSF53335">
    <property type="entry name" value="S-adenosyl-L-methionine-dependent methyltransferases"/>
    <property type="match status" value="1"/>
</dbReference>
<keyword evidence="1 4" id="KW-0489">Methyltransferase</keyword>
<sequence>MATDYNTIAKEYQASKMQPWRKHIEGFSLFELAGDLSGKTVLDLACGEGFYTRQLKLRGAPAVEGVDISETMIQLARKAENQSPLGIVYHEQDVLNLKLNKKFDLITASYLLNYAKTAEELLQFGKAISDHLNPGGRFVTINSNPDYKAPIDTLYKYGFTREDKSHSEGAEIIYRFFDPDGSNIEVINYHLEKSTHETALKKAGLSNIHWHNVQLSPEGKEAFGMDYWKPILETQPVIGLSCNK</sequence>
<comment type="caution">
    <text evidence="4">The sequence shown here is derived from an EMBL/GenBank/DDBJ whole genome shotgun (WGS) entry which is preliminary data.</text>
</comment>
<dbReference type="InterPro" id="IPR029063">
    <property type="entry name" value="SAM-dependent_MTases_sf"/>
</dbReference>
<protein>
    <submittedName>
        <fullName evidence="4">Methyltransferase domain-containing protein</fullName>
    </submittedName>
</protein>
<dbReference type="Proteomes" id="UP000475249">
    <property type="component" value="Unassembled WGS sequence"/>
</dbReference>
<dbReference type="GO" id="GO:0032259">
    <property type="term" value="P:methylation"/>
    <property type="evidence" value="ECO:0007669"/>
    <property type="project" value="UniProtKB-KW"/>
</dbReference>
<dbReference type="Pfam" id="PF13649">
    <property type="entry name" value="Methyltransf_25"/>
    <property type="match status" value="1"/>
</dbReference>
<dbReference type="GO" id="GO:0008168">
    <property type="term" value="F:methyltransferase activity"/>
    <property type="evidence" value="ECO:0007669"/>
    <property type="project" value="UniProtKB-KW"/>
</dbReference>
<proteinExistence type="predicted"/>
<gene>
    <name evidence="4" type="ORF">GTQ38_20845</name>
</gene>
<dbReference type="Gene3D" id="3.40.50.150">
    <property type="entry name" value="Vaccinia Virus protein VP39"/>
    <property type="match status" value="1"/>
</dbReference>
<organism evidence="4 5">
    <name type="scientific">Poritiphilus flavus</name>
    <dbReference type="NCBI Taxonomy" id="2697053"/>
    <lineage>
        <taxon>Bacteria</taxon>
        <taxon>Pseudomonadati</taxon>
        <taxon>Bacteroidota</taxon>
        <taxon>Flavobacteriia</taxon>
        <taxon>Flavobacteriales</taxon>
        <taxon>Flavobacteriaceae</taxon>
        <taxon>Poritiphilus</taxon>
    </lineage>
</organism>
<feature type="domain" description="Methyltransferase" evidence="3">
    <location>
        <begin position="41"/>
        <end position="136"/>
    </location>
</feature>
<dbReference type="EMBL" id="WXYO01000014">
    <property type="protein sequence ID" value="NAS14471.1"/>
    <property type="molecule type" value="Genomic_DNA"/>
</dbReference>
<dbReference type="CDD" id="cd02440">
    <property type="entry name" value="AdoMet_MTases"/>
    <property type="match status" value="1"/>
</dbReference>
<keyword evidence="2 4" id="KW-0808">Transferase</keyword>
<dbReference type="RefSeq" id="WP_161437519.1">
    <property type="nucleotide sequence ID" value="NZ_WXYO01000014.1"/>
</dbReference>
<evidence type="ECO:0000256" key="1">
    <source>
        <dbReference type="ARBA" id="ARBA00022603"/>
    </source>
</evidence>
<accession>A0A6L9EI98</accession>
<reference evidence="4 5" key="1">
    <citation type="submission" date="2020-01" db="EMBL/GenBank/DDBJ databases">
        <title>Bacteria diversity of Porities sp.</title>
        <authorList>
            <person name="Wang G."/>
        </authorList>
    </citation>
    <scope>NUCLEOTIDE SEQUENCE [LARGE SCALE GENOMIC DNA]</scope>
    <source>
        <strain evidence="4 5">R33</strain>
    </source>
</reference>
<evidence type="ECO:0000313" key="5">
    <source>
        <dbReference type="Proteomes" id="UP000475249"/>
    </source>
</evidence>
<dbReference type="PANTHER" id="PTHR43861">
    <property type="entry name" value="TRANS-ACONITATE 2-METHYLTRANSFERASE-RELATED"/>
    <property type="match status" value="1"/>
</dbReference>
<evidence type="ECO:0000313" key="4">
    <source>
        <dbReference type="EMBL" id="NAS14471.1"/>
    </source>
</evidence>
<dbReference type="PANTHER" id="PTHR43861:SF1">
    <property type="entry name" value="TRANS-ACONITATE 2-METHYLTRANSFERASE"/>
    <property type="match status" value="1"/>
</dbReference>
<evidence type="ECO:0000259" key="3">
    <source>
        <dbReference type="Pfam" id="PF13649"/>
    </source>
</evidence>
<name>A0A6L9EI98_9FLAO</name>
<dbReference type="AlphaFoldDB" id="A0A6L9EI98"/>
<evidence type="ECO:0000256" key="2">
    <source>
        <dbReference type="ARBA" id="ARBA00022679"/>
    </source>
</evidence>
<dbReference type="InterPro" id="IPR041698">
    <property type="entry name" value="Methyltransf_25"/>
</dbReference>